<evidence type="ECO:0000313" key="3">
    <source>
        <dbReference type="Proteomes" id="UP000034290"/>
    </source>
</evidence>
<dbReference type="Proteomes" id="UP000034290">
    <property type="component" value="Unassembled WGS sequence"/>
</dbReference>
<evidence type="ECO:0000256" key="1">
    <source>
        <dbReference type="SAM" id="Phobius"/>
    </source>
</evidence>
<gene>
    <name evidence="2" type="ORF">UY81_C0027G0003</name>
</gene>
<keyword evidence="1" id="KW-1133">Transmembrane helix</keyword>
<proteinExistence type="predicted"/>
<dbReference type="AlphaFoldDB" id="A0A0G2A682"/>
<evidence type="ECO:0000313" key="2">
    <source>
        <dbReference type="EMBL" id="KKW36437.1"/>
    </source>
</evidence>
<comment type="caution">
    <text evidence="2">The sequence shown here is derived from an EMBL/GenBank/DDBJ whole genome shotgun (WGS) entry which is preliminary data.</text>
</comment>
<name>A0A0G2A682_9BACT</name>
<keyword evidence="1" id="KW-0472">Membrane</keyword>
<organism evidence="2 3">
    <name type="scientific">Candidatus Giovannonibacteria bacterium GW2011_GWA2_53_7</name>
    <dbReference type="NCBI Taxonomy" id="1618650"/>
    <lineage>
        <taxon>Bacteria</taxon>
        <taxon>Candidatus Giovannoniibacteriota</taxon>
    </lineage>
</organism>
<accession>A0A0G2A682</accession>
<protein>
    <submittedName>
        <fullName evidence="2">Uncharacterized protein</fullName>
    </submittedName>
</protein>
<dbReference type="EMBL" id="LCRM01000027">
    <property type="protein sequence ID" value="KKW36437.1"/>
    <property type="molecule type" value="Genomic_DNA"/>
</dbReference>
<feature type="transmembrane region" description="Helical" evidence="1">
    <location>
        <begin position="34"/>
        <end position="55"/>
    </location>
</feature>
<keyword evidence="1" id="KW-0812">Transmembrane</keyword>
<sequence length="59" mass="6417">MFPTTNTRAALVATEEERLCGIISLPMDLFENSFVRMALGFIFIVLVAVGILNVLSTVA</sequence>
<reference evidence="2 3" key="1">
    <citation type="journal article" date="2015" name="Nature">
        <title>rRNA introns, odd ribosomes, and small enigmatic genomes across a large radiation of phyla.</title>
        <authorList>
            <person name="Brown C.T."/>
            <person name="Hug L.A."/>
            <person name="Thomas B.C."/>
            <person name="Sharon I."/>
            <person name="Castelle C.J."/>
            <person name="Singh A."/>
            <person name="Wilkins M.J."/>
            <person name="Williams K.H."/>
            <person name="Banfield J.F."/>
        </authorList>
    </citation>
    <scope>NUCLEOTIDE SEQUENCE [LARGE SCALE GENOMIC DNA]</scope>
</reference>